<feature type="coiled-coil region" evidence="9">
    <location>
        <begin position="201"/>
        <end position="287"/>
    </location>
</feature>
<dbReference type="PROSITE" id="PS00543">
    <property type="entry name" value="HLYD_FAMILY"/>
    <property type="match status" value="1"/>
</dbReference>
<comment type="similarity">
    <text evidence="2">Belongs to the membrane fusion protein (MFP) (TC 8.A.1) family.</text>
</comment>
<evidence type="ECO:0000256" key="9">
    <source>
        <dbReference type="SAM" id="Coils"/>
    </source>
</evidence>
<evidence type="ECO:0000256" key="11">
    <source>
        <dbReference type="SAM" id="Phobius"/>
    </source>
</evidence>
<dbReference type="PATRIC" id="fig|1603606.3.peg.2299"/>
<reference evidence="13 14" key="1">
    <citation type="submission" date="2015-07" db="EMBL/GenBank/DDBJ databases">
        <title>Isolation and Genomic Characterization of a Novel Halophilic Metal-Reducing Deltaproteobacterium from the Deep Subsurface.</title>
        <authorList>
            <person name="Badalamenti J.P."/>
            <person name="Summers Z.M."/>
            <person name="Gralnick J.A."/>
            <person name="Bond D.R."/>
        </authorList>
    </citation>
    <scope>NUCLEOTIDE SEQUENCE [LARGE SCALE GENOMIC DNA]</scope>
    <source>
        <strain evidence="13 14">WTL</strain>
    </source>
</reference>
<evidence type="ECO:0000259" key="12">
    <source>
        <dbReference type="Pfam" id="PF26002"/>
    </source>
</evidence>
<name>A0A0M5IL65_9BACT</name>
<keyword evidence="9" id="KW-0175">Coiled coil</keyword>
<sequence>MDNDLLDFSPALLLLQEKPPNPLGQKVIWVLLALLGALLVWAMVGQLDIVAVAEGKLVPHSYVQIVQPSESGIVKEILVKEGDTVLAGQVLMRMDTLATEADSRSLEAEFQRKSLLLRRINAELSGNVFTTLPDDPPELASEVDAQYRANRVSLEAALAEESSRLVKAKYELQVAEQTQEKLTEVLPHFRKQERAYADLAREKIAADLVAGEKRMERIEKEQELLTQSHLIGSAKASIKQSEKRLAQIESDYFRQLHVERNEFQGQLERLTEEVTKQRHRSELMELKAPQDSIVKELTTHTAGTVVQPGMVLLTLVPKDDILRAEIWVSNEDIGFIRNGLPVKLKFAAFPFQKYGMLEGTVEHVSADAADEDAKKAGSSSPDPSGNSQSLGYRALVKLNDLVLENDGRRYPLSPGMVTHAEIHLGERTVMEYLLSPVRKAWHEAGRER</sequence>
<dbReference type="SUPFAM" id="SSF111369">
    <property type="entry name" value="HlyD-like secretion proteins"/>
    <property type="match status" value="1"/>
</dbReference>
<keyword evidence="3" id="KW-0813">Transport</keyword>
<dbReference type="InterPro" id="IPR058982">
    <property type="entry name" value="Beta-barrel_AprE"/>
</dbReference>
<evidence type="ECO:0000256" key="6">
    <source>
        <dbReference type="ARBA" id="ARBA00022692"/>
    </source>
</evidence>
<dbReference type="InterPro" id="IPR050739">
    <property type="entry name" value="MFP"/>
</dbReference>
<proteinExistence type="inferred from homology"/>
<dbReference type="InterPro" id="IPR006144">
    <property type="entry name" value="Secretion_HlyD_CS"/>
</dbReference>
<dbReference type="OrthoDB" id="9810980at2"/>
<dbReference type="KEGG" id="des:DSOUD_2127"/>
<keyword evidence="14" id="KW-1185">Reference proteome</keyword>
<dbReference type="EMBL" id="CP010802">
    <property type="protein sequence ID" value="ALC16894.1"/>
    <property type="molecule type" value="Genomic_DNA"/>
</dbReference>
<dbReference type="PANTHER" id="PTHR30386:SF26">
    <property type="entry name" value="TRANSPORT PROTEIN COMB"/>
    <property type="match status" value="1"/>
</dbReference>
<evidence type="ECO:0000256" key="3">
    <source>
        <dbReference type="ARBA" id="ARBA00022448"/>
    </source>
</evidence>
<dbReference type="GO" id="GO:0005886">
    <property type="term" value="C:plasma membrane"/>
    <property type="evidence" value="ECO:0007669"/>
    <property type="project" value="UniProtKB-SubCell"/>
</dbReference>
<dbReference type="Pfam" id="PF26002">
    <property type="entry name" value="Beta-barrel_AprE"/>
    <property type="match status" value="1"/>
</dbReference>
<dbReference type="GO" id="GO:0009306">
    <property type="term" value="P:protein secretion"/>
    <property type="evidence" value="ECO:0007669"/>
    <property type="project" value="InterPro"/>
</dbReference>
<keyword evidence="6 11" id="KW-0812">Transmembrane</keyword>
<evidence type="ECO:0000256" key="1">
    <source>
        <dbReference type="ARBA" id="ARBA00004377"/>
    </source>
</evidence>
<evidence type="ECO:0000256" key="5">
    <source>
        <dbReference type="ARBA" id="ARBA00022519"/>
    </source>
</evidence>
<dbReference type="InterPro" id="IPR010129">
    <property type="entry name" value="T1SS_HlyD"/>
</dbReference>
<keyword evidence="8 11" id="KW-0472">Membrane</keyword>
<evidence type="ECO:0000256" key="8">
    <source>
        <dbReference type="ARBA" id="ARBA00023136"/>
    </source>
</evidence>
<feature type="domain" description="AprE-like beta-barrel" evidence="12">
    <location>
        <begin position="323"/>
        <end position="424"/>
    </location>
</feature>
<evidence type="ECO:0000256" key="10">
    <source>
        <dbReference type="SAM" id="MobiDB-lite"/>
    </source>
</evidence>
<evidence type="ECO:0000256" key="7">
    <source>
        <dbReference type="ARBA" id="ARBA00022989"/>
    </source>
</evidence>
<dbReference type="Gene3D" id="2.40.30.170">
    <property type="match status" value="1"/>
</dbReference>
<dbReference type="RefSeq" id="WP_053550945.1">
    <property type="nucleotide sequence ID" value="NZ_CP010802.1"/>
</dbReference>
<evidence type="ECO:0000313" key="13">
    <source>
        <dbReference type="EMBL" id="ALC16894.1"/>
    </source>
</evidence>
<gene>
    <name evidence="13" type="ORF">DSOUD_2127</name>
</gene>
<comment type="subcellular location">
    <subcellularLocation>
        <location evidence="1">Cell inner membrane</location>
        <topology evidence="1">Single-pass membrane protein</topology>
    </subcellularLocation>
</comment>
<evidence type="ECO:0000313" key="14">
    <source>
        <dbReference type="Proteomes" id="UP000057158"/>
    </source>
</evidence>
<evidence type="ECO:0000256" key="4">
    <source>
        <dbReference type="ARBA" id="ARBA00022475"/>
    </source>
</evidence>
<organism evidence="13 14">
    <name type="scientific">Desulfuromonas soudanensis</name>
    <dbReference type="NCBI Taxonomy" id="1603606"/>
    <lineage>
        <taxon>Bacteria</taxon>
        <taxon>Pseudomonadati</taxon>
        <taxon>Thermodesulfobacteriota</taxon>
        <taxon>Desulfuromonadia</taxon>
        <taxon>Desulfuromonadales</taxon>
        <taxon>Desulfuromonadaceae</taxon>
        <taxon>Desulfuromonas</taxon>
    </lineage>
</organism>
<dbReference type="PANTHER" id="PTHR30386">
    <property type="entry name" value="MEMBRANE FUSION SUBUNIT OF EMRAB-TOLC MULTIDRUG EFFLUX PUMP"/>
    <property type="match status" value="1"/>
</dbReference>
<dbReference type="Proteomes" id="UP000057158">
    <property type="component" value="Chromosome"/>
</dbReference>
<evidence type="ECO:0000256" key="2">
    <source>
        <dbReference type="ARBA" id="ARBA00009477"/>
    </source>
</evidence>
<keyword evidence="5" id="KW-0997">Cell inner membrane</keyword>
<feature type="compositionally biased region" description="Low complexity" evidence="10">
    <location>
        <begin position="376"/>
        <end position="389"/>
    </location>
</feature>
<dbReference type="Gene3D" id="2.40.50.100">
    <property type="match status" value="1"/>
</dbReference>
<keyword evidence="7 11" id="KW-1133">Transmembrane helix</keyword>
<protein>
    <submittedName>
        <fullName evidence="13">Type I secretion membrane fusion protein, HlyD family</fullName>
    </submittedName>
</protein>
<dbReference type="STRING" id="1603606.DSOUD_2127"/>
<dbReference type="PRINTS" id="PR01490">
    <property type="entry name" value="RTXTOXIND"/>
</dbReference>
<dbReference type="AlphaFoldDB" id="A0A0M5IL65"/>
<keyword evidence="4" id="KW-1003">Cell membrane</keyword>
<accession>A0A0M5IL65</accession>
<feature type="region of interest" description="Disordered" evidence="10">
    <location>
        <begin position="369"/>
        <end position="389"/>
    </location>
</feature>
<feature type="transmembrane region" description="Helical" evidence="11">
    <location>
        <begin position="27"/>
        <end position="44"/>
    </location>
</feature>
<dbReference type="NCBIfam" id="TIGR01843">
    <property type="entry name" value="type_I_hlyD"/>
    <property type="match status" value="1"/>
</dbReference>